<evidence type="ECO:0000256" key="2">
    <source>
        <dbReference type="ARBA" id="ARBA00022490"/>
    </source>
</evidence>
<evidence type="ECO:0000256" key="3">
    <source>
        <dbReference type="ARBA" id="ARBA00022516"/>
    </source>
</evidence>
<dbReference type="Pfam" id="PF02504">
    <property type="entry name" value="FA_synthesis"/>
    <property type="match status" value="1"/>
</dbReference>
<proteinExistence type="inferred from homology"/>
<comment type="pathway">
    <text evidence="10">Lipid metabolism; phospholipid metabolism.</text>
</comment>
<evidence type="ECO:0000256" key="5">
    <source>
        <dbReference type="ARBA" id="ARBA00023098"/>
    </source>
</evidence>
<evidence type="ECO:0000256" key="9">
    <source>
        <dbReference type="ARBA" id="ARBA00046608"/>
    </source>
</evidence>
<comment type="function">
    <text evidence="10">Catalyzes the reversible formation of acyl-phosphate (acyl-PO(4)) from acyl-[acyl-carrier-protein] (acyl-ACP). This enzyme utilizes acyl-ACP as fatty acyl donor, but not acyl-CoA.</text>
</comment>
<dbReference type="SUPFAM" id="SSF53659">
    <property type="entry name" value="Isocitrate/Isopropylmalate dehydrogenase-like"/>
    <property type="match status" value="1"/>
</dbReference>
<dbReference type="HAMAP" id="MF_00019">
    <property type="entry name" value="PlsX"/>
    <property type="match status" value="1"/>
</dbReference>
<comment type="subcellular location">
    <subcellularLocation>
        <location evidence="10">Cytoplasm</location>
    </subcellularLocation>
    <text evidence="10">Associated with the membrane possibly through PlsY.</text>
</comment>
<dbReference type="Gene3D" id="3.40.718.10">
    <property type="entry name" value="Isopropylmalate Dehydrogenase"/>
    <property type="match status" value="1"/>
</dbReference>
<dbReference type="EC" id="2.3.1.274" evidence="8 10"/>
<dbReference type="GO" id="GO:0006633">
    <property type="term" value="P:fatty acid biosynthetic process"/>
    <property type="evidence" value="ECO:0007669"/>
    <property type="project" value="UniProtKB-UniRule"/>
</dbReference>
<protein>
    <recommendedName>
        <fullName evidence="8 10">Phosphate acyltransferase</fullName>
        <ecNumber evidence="8 10">2.3.1.274</ecNumber>
    </recommendedName>
    <alternativeName>
        <fullName evidence="10">Acyl-ACP phosphotransacylase</fullName>
    </alternativeName>
    <alternativeName>
        <fullName evidence="10">Acyl-[acyl-carrier-protein]--phosphate acyltransferase</fullName>
    </alternativeName>
    <alternativeName>
        <fullName evidence="10">Phosphate-acyl-ACP acyltransferase</fullName>
    </alternativeName>
</protein>
<keyword evidence="5 10" id="KW-0443">Lipid metabolism</keyword>
<dbReference type="PANTHER" id="PTHR30100:SF1">
    <property type="entry name" value="PHOSPHATE ACYLTRANSFERASE"/>
    <property type="match status" value="1"/>
</dbReference>
<keyword evidence="7 10" id="KW-1208">Phospholipid metabolism</keyword>
<evidence type="ECO:0000256" key="4">
    <source>
        <dbReference type="ARBA" id="ARBA00022679"/>
    </source>
</evidence>
<reference evidence="11 12" key="1">
    <citation type="submission" date="2015-11" db="EMBL/GenBank/DDBJ databases">
        <title>Draft genome sequences of new species of the genus Lactobacillus isolated from orchardgrass silage.</title>
        <authorList>
            <person name="Tohno M."/>
            <person name="Tanizawa Y."/>
            <person name="Arita M."/>
        </authorList>
    </citation>
    <scope>NUCLEOTIDE SEQUENCE [LARGE SCALE GENOMIC DNA]</scope>
    <source>
        <strain evidence="11 12">IWT140</strain>
    </source>
</reference>
<dbReference type="NCBIfam" id="TIGR00182">
    <property type="entry name" value="plsX"/>
    <property type="match status" value="1"/>
</dbReference>
<keyword evidence="3 10" id="KW-0444">Lipid biosynthesis</keyword>
<name>A0A1Z5IMX3_9LACO</name>
<dbReference type="UniPathway" id="UPA00085"/>
<keyword evidence="12" id="KW-1185">Reference proteome</keyword>
<evidence type="ECO:0000256" key="6">
    <source>
        <dbReference type="ARBA" id="ARBA00023209"/>
    </source>
</evidence>
<evidence type="ECO:0000256" key="8">
    <source>
        <dbReference type="ARBA" id="ARBA00024069"/>
    </source>
</evidence>
<comment type="catalytic activity">
    <reaction evidence="1 10">
        <text>a fatty acyl-[ACP] + phosphate = an acyl phosphate + holo-[ACP]</text>
        <dbReference type="Rhea" id="RHEA:42292"/>
        <dbReference type="Rhea" id="RHEA-COMP:9685"/>
        <dbReference type="Rhea" id="RHEA-COMP:14125"/>
        <dbReference type="ChEBI" id="CHEBI:43474"/>
        <dbReference type="ChEBI" id="CHEBI:59918"/>
        <dbReference type="ChEBI" id="CHEBI:64479"/>
        <dbReference type="ChEBI" id="CHEBI:138651"/>
        <dbReference type="EC" id="2.3.1.274"/>
    </reaction>
</comment>
<dbReference type="InterPro" id="IPR012281">
    <property type="entry name" value="Phospholipid_synth_PlsX-like"/>
</dbReference>
<keyword evidence="6 10" id="KW-0594">Phospholipid biosynthesis</keyword>
<dbReference type="EMBL" id="BCMH01000001">
    <property type="protein sequence ID" value="GAX02761.1"/>
    <property type="molecule type" value="Genomic_DNA"/>
</dbReference>
<dbReference type="GO" id="GO:0008654">
    <property type="term" value="P:phospholipid biosynthetic process"/>
    <property type="evidence" value="ECO:0007669"/>
    <property type="project" value="UniProtKB-KW"/>
</dbReference>
<dbReference type="Proteomes" id="UP000198430">
    <property type="component" value="Unassembled WGS sequence"/>
</dbReference>
<evidence type="ECO:0000256" key="1">
    <source>
        <dbReference type="ARBA" id="ARBA00001232"/>
    </source>
</evidence>
<comment type="similarity">
    <text evidence="10">Belongs to the PlsX family.</text>
</comment>
<evidence type="ECO:0000256" key="7">
    <source>
        <dbReference type="ARBA" id="ARBA00023264"/>
    </source>
</evidence>
<dbReference type="PANTHER" id="PTHR30100">
    <property type="entry name" value="FATTY ACID/PHOSPHOLIPID SYNTHESIS PROTEIN PLSX"/>
    <property type="match status" value="1"/>
</dbReference>
<comment type="caution">
    <text evidence="11">The sequence shown here is derived from an EMBL/GenBank/DDBJ whole genome shotgun (WGS) entry which is preliminary data.</text>
</comment>
<organism evidence="11 12">
    <name type="scientific">Secundilactobacillus pentosiphilus</name>
    <dbReference type="NCBI Taxonomy" id="1714682"/>
    <lineage>
        <taxon>Bacteria</taxon>
        <taxon>Bacillati</taxon>
        <taxon>Bacillota</taxon>
        <taxon>Bacilli</taxon>
        <taxon>Lactobacillales</taxon>
        <taxon>Lactobacillaceae</taxon>
        <taxon>Secundilactobacillus</taxon>
    </lineage>
</organism>
<evidence type="ECO:0000313" key="12">
    <source>
        <dbReference type="Proteomes" id="UP000198430"/>
    </source>
</evidence>
<dbReference type="AlphaFoldDB" id="A0A1Z5IMX3"/>
<dbReference type="PIRSF" id="PIRSF002465">
    <property type="entry name" value="Phsphlp_syn_PlsX"/>
    <property type="match status" value="1"/>
</dbReference>
<dbReference type="InterPro" id="IPR003664">
    <property type="entry name" value="FA_synthesis"/>
</dbReference>
<dbReference type="GO" id="GO:0043811">
    <property type="term" value="F:phosphate:acyl-[acyl carrier protein] acyltransferase activity"/>
    <property type="evidence" value="ECO:0007669"/>
    <property type="project" value="UniProtKB-UniRule"/>
</dbReference>
<keyword evidence="4 10" id="KW-0808">Transferase</keyword>
<gene>
    <name evidence="10 11" type="primary">plsX</name>
    <name evidence="11" type="ORF">IWT140_00359</name>
</gene>
<evidence type="ECO:0000313" key="11">
    <source>
        <dbReference type="EMBL" id="GAX02761.1"/>
    </source>
</evidence>
<sequence>MRIAVDAMGGDYAPKEVVAGVELARDRYPEVEFDLYGQTDKVKPLLTNADRITLVQADEVITMEDEPVRAIRRKKQSSIVLAAQAVRDGQDDAFFSAGNSGALLAAGLLIIGRIKGIDRPGLTTTLPVLNNPNQHQFLMLDVGANADSKPFNLYQYGILGKYYAQTVMGVKNPRIGLLNNGTEADKGDMVHKAVHEYLANAKDLNFIGNVESRELLNGVADVVVTDGFTGNAVLKNTEGTALSMLKLIKNGIMNGGVSSKLGALMLKSTFKEIQTQMDYSKYGGAVLLGVKAPVIKTHGSAKAETIANTIGQIKTMLANHSVDNVVSYFDEHSEEMAAAKAEMQK</sequence>
<keyword evidence="11" id="KW-0012">Acyltransferase</keyword>
<keyword evidence="2 10" id="KW-0963">Cytoplasm</keyword>
<dbReference type="RefSeq" id="WP_089087729.1">
    <property type="nucleotide sequence ID" value="NZ_BCMH01000001.1"/>
</dbReference>
<dbReference type="GO" id="GO:0005737">
    <property type="term" value="C:cytoplasm"/>
    <property type="evidence" value="ECO:0007669"/>
    <property type="project" value="UniProtKB-SubCell"/>
</dbReference>
<comment type="subunit">
    <text evidence="9 10">Homodimer. Probably interacts with PlsY.</text>
</comment>
<evidence type="ECO:0000256" key="10">
    <source>
        <dbReference type="HAMAP-Rule" id="MF_00019"/>
    </source>
</evidence>
<accession>A0A1Z5IMX3</accession>